<dbReference type="EMBL" id="CACRXK020000106">
    <property type="protein sequence ID" value="CAB3978345.1"/>
    <property type="molecule type" value="Genomic_DNA"/>
</dbReference>
<dbReference type="OrthoDB" id="5791190at2759"/>
<dbReference type="InterPro" id="IPR001965">
    <property type="entry name" value="Znf_PHD"/>
</dbReference>
<dbReference type="Gene3D" id="3.90.70.80">
    <property type="match status" value="1"/>
</dbReference>
<dbReference type="Proteomes" id="UP001152795">
    <property type="component" value="Unassembled WGS sequence"/>
</dbReference>
<evidence type="ECO:0000313" key="2">
    <source>
        <dbReference type="EMBL" id="CAB3978345.1"/>
    </source>
</evidence>
<dbReference type="CDD" id="cd15517">
    <property type="entry name" value="PHD_TCF19_like"/>
    <property type="match status" value="1"/>
</dbReference>
<gene>
    <name evidence="2" type="ORF">PACLA_8A069332</name>
</gene>
<organism evidence="2 3">
    <name type="scientific">Paramuricea clavata</name>
    <name type="common">Red gorgonian</name>
    <name type="synonym">Violescent sea-whip</name>
    <dbReference type="NCBI Taxonomy" id="317549"/>
    <lineage>
        <taxon>Eukaryota</taxon>
        <taxon>Metazoa</taxon>
        <taxon>Cnidaria</taxon>
        <taxon>Anthozoa</taxon>
        <taxon>Octocorallia</taxon>
        <taxon>Malacalcyonacea</taxon>
        <taxon>Plexauridae</taxon>
        <taxon>Paramuricea</taxon>
    </lineage>
</organism>
<comment type="caution">
    <text evidence="2">The sequence shown here is derived from an EMBL/GenBank/DDBJ whole genome shotgun (WGS) entry which is preliminary data.</text>
</comment>
<reference evidence="2" key="1">
    <citation type="submission" date="2020-04" db="EMBL/GenBank/DDBJ databases">
        <authorList>
            <person name="Alioto T."/>
            <person name="Alioto T."/>
            <person name="Gomez Garrido J."/>
        </authorList>
    </citation>
    <scope>NUCLEOTIDE SEQUENCE</scope>
    <source>
        <strain evidence="2">A484AB</strain>
    </source>
</reference>
<proteinExistence type="predicted"/>
<accession>A0A7D9H9Z7</accession>
<evidence type="ECO:0000313" key="3">
    <source>
        <dbReference type="Proteomes" id="UP001152795"/>
    </source>
</evidence>
<sequence>MARKSTRVNKRKWPCGTCGLQCNDNTVLCEGCGVWHHAKCERLSQNHLSTLKRLMEDYLCSSCTHVRGSYNFSAALDRLEIASKLGMLESAVKMEQILMRNTPPRTTNAEELQFGTSRLDIVAQDILRKAGGIPGRMPATVPANGNCLFNALSVAIAGNISLATELRVRTCIEMVENRNDYPKKHKQSGIDLVSPDYKEAMYECAVNCKFSSAWTLSAASVILNTRIVSVFPPCPSGKEVPRGIKENVLFVLNNEENASRQARGGRAFYADDCGTWSSKASCKTHHYIVEENNLDYVDKKDGQYVKYNKSKRVPIEPQPDSANIIVFKRYYISLKRNPSFKKRISTVTECPEELLHIKNIAVAEYIGDFPQNNIPHGNSKNITGDYVRTSCAVKRKLDDMIEAKNTPREVYEDMVLNSSDCAPRDLKQVQNAKYTLGRIKRIDNGHIYRNNQADEVQTLLSDIHKHPFIQEIIQTKGKPPCVVLYLEDNLKDIRQFCTSSARNPSVLGIDRTFNLGACFATTLVYQHNNLIRKGASNPPIMLAAIYLHWDGLYTTYHRFFSHLQSKLNVDIGGTQLSKIVIGSDEEAALTKAIKQCFPSSANILCSRHLEENVRRYLTNNIGVSDKVRKQVVSDIFGKHGLTSFNEVKKFELKLMKLSDKYLKYLPSFEEYFRKTAQKIRSGVLQPRIENKWLPINWKNNSCESMNHIIKLSANWKTMKLPDLIERLYKIVKLQQAECRRALYGQGNYELAPWMSKCKIQYVHWTQKTKEEKEALFAKLMKGMPAKKKTVSSTDGRLTIPKTCKTAKKPGQRKRVKSLKTMTRNRNIK</sequence>
<dbReference type="PROSITE" id="PS01359">
    <property type="entry name" value="ZF_PHD_1"/>
    <property type="match status" value="1"/>
</dbReference>
<feature type="region of interest" description="Disordered" evidence="1">
    <location>
        <begin position="809"/>
        <end position="828"/>
    </location>
</feature>
<dbReference type="Gene3D" id="3.30.40.10">
    <property type="entry name" value="Zinc/RING finger domain, C3HC4 (zinc finger)"/>
    <property type="match status" value="1"/>
</dbReference>
<evidence type="ECO:0000256" key="1">
    <source>
        <dbReference type="SAM" id="MobiDB-lite"/>
    </source>
</evidence>
<dbReference type="InterPro" id="IPR013083">
    <property type="entry name" value="Znf_RING/FYVE/PHD"/>
</dbReference>
<protein>
    <submittedName>
        <fullName evidence="2">Uncharacterized protein</fullName>
    </submittedName>
</protein>
<keyword evidence="3" id="KW-1185">Reference proteome</keyword>
<dbReference type="SMART" id="SM00249">
    <property type="entry name" value="PHD"/>
    <property type="match status" value="1"/>
</dbReference>
<dbReference type="InterPro" id="IPR011011">
    <property type="entry name" value="Znf_FYVE_PHD"/>
</dbReference>
<name>A0A7D9H9Z7_PARCT</name>
<dbReference type="InterPro" id="IPR019786">
    <property type="entry name" value="Zinc_finger_PHD-type_CS"/>
</dbReference>
<feature type="compositionally biased region" description="Polar residues" evidence="1">
    <location>
        <begin position="819"/>
        <end position="828"/>
    </location>
</feature>
<dbReference type="AlphaFoldDB" id="A0A7D9H9Z7"/>
<dbReference type="SUPFAM" id="SSF57903">
    <property type="entry name" value="FYVE/PHD zinc finger"/>
    <property type="match status" value="1"/>
</dbReference>